<protein>
    <submittedName>
        <fullName evidence="6">Transcriptional regulator (LysR family)</fullName>
    </submittedName>
</protein>
<comment type="caution">
    <text evidence="6">The sequence shown here is derived from an EMBL/GenBank/DDBJ whole genome shotgun (WGS) entry which is preliminary data.</text>
</comment>
<keyword evidence="4" id="KW-0804">Transcription</keyword>
<name>W6M3W7_9GAMM</name>
<keyword evidence="7" id="KW-1185">Reference proteome</keyword>
<dbReference type="PROSITE" id="PS50931">
    <property type="entry name" value="HTH_LYSR"/>
    <property type="match status" value="1"/>
</dbReference>
<dbReference type="GO" id="GO:0005829">
    <property type="term" value="C:cytosol"/>
    <property type="evidence" value="ECO:0007669"/>
    <property type="project" value="TreeGrafter"/>
</dbReference>
<accession>W6M3W7</accession>
<organism evidence="6 7">
    <name type="scientific">Candidatus Competibacter denitrificans Run_A_D11</name>
    <dbReference type="NCBI Taxonomy" id="1400863"/>
    <lineage>
        <taxon>Bacteria</taxon>
        <taxon>Pseudomonadati</taxon>
        <taxon>Pseudomonadota</taxon>
        <taxon>Gammaproteobacteria</taxon>
        <taxon>Candidatus Competibacteraceae</taxon>
        <taxon>Candidatus Competibacter</taxon>
    </lineage>
</organism>
<evidence type="ECO:0000256" key="2">
    <source>
        <dbReference type="ARBA" id="ARBA00023015"/>
    </source>
</evidence>
<sequence length="296" mass="32311">MDIASLHAFVTIADHGTFSSAADRLHVTQPAVSKRVATLEEELNVRLFDRLGRTVRLTEAGNLLLPRARRILAEVADGRRALRNLSGMISGTLTLATSHHIGLHRLPPVLRTFTARYPHVRLDMRFMDSEVACGVVLRGEVELAIVTLPPHVEAPLEASPLWPDPLVIVAARTHPLAQLSTVAMPQLAQYPAILPSEATFTRRIFAEELARLGVDISVAFATNYLETIKMMVAVGLGWSVLPRTMLDGELVEIPLVGLRLERMLGVVRHTGHTLSNAAGALLAILHDQSTIPVENS</sequence>
<dbReference type="InterPro" id="IPR000847">
    <property type="entry name" value="LysR_HTH_N"/>
</dbReference>
<evidence type="ECO:0000313" key="6">
    <source>
        <dbReference type="EMBL" id="CDI02471.1"/>
    </source>
</evidence>
<gene>
    <name evidence="6" type="ORF">BN873_300092</name>
</gene>
<dbReference type="PANTHER" id="PTHR30419:SF8">
    <property type="entry name" value="NITROGEN ASSIMILATION TRANSCRIPTIONAL ACTIVATOR-RELATED"/>
    <property type="match status" value="1"/>
</dbReference>
<reference evidence="6" key="2">
    <citation type="submission" date="2014-03" db="EMBL/GenBank/DDBJ databases">
        <title>Candidatus Competibacter-lineage genomes retrieved from metagenomes reveal functional metabolic diversity.</title>
        <authorList>
            <person name="McIlroy S.J."/>
            <person name="Albertsen M."/>
            <person name="Andresen E.K."/>
            <person name="Saunders A.M."/>
            <person name="Kristiansen R."/>
            <person name="Stokholm-Bjerregaard M."/>
            <person name="Nielsen K.L."/>
            <person name="Nielsen P.H."/>
        </authorList>
    </citation>
    <scope>NUCLEOTIDE SEQUENCE</scope>
    <source>
        <strain evidence="6">Run_A_D11</strain>
    </source>
</reference>
<dbReference type="RefSeq" id="WP_048672704.1">
    <property type="nucleotide sequence ID" value="NZ_CBTJ020000037.1"/>
</dbReference>
<dbReference type="AlphaFoldDB" id="W6M3W7"/>
<evidence type="ECO:0000256" key="3">
    <source>
        <dbReference type="ARBA" id="ARBA00023125"/>
    </source>
</evidence>
<dbReference type="STRING" id="1400863.BN873_300092"/>
<dbReference type="SUPFAM" id="SSF53850">
    <property type="entry name" value="Periplasmic binding protein-like II"/>
    <property type="match status" value="1"/>
</dbReference>
<dbReference type="Gene3D" id="3.40.190.290">
    <property type="match status" value="1"/>
</dbReference>
<dbReference type="OrthoDB" id="9803735at2"/>
<dbReference type="Proteomes" id="UP000035760">
    <property type="component" value="Unassembled WGS sequence"/>
</dbReference>
<evidence type="ECO:0000256" key="4">
    <source>
        <dbReference type="ARBA" id="ARBA00023163"/>
    </source>
</evidence>
<evidence type="ECO:0000313" key="7">
    <source>
        <dbReference type="Proteomes" id="UP000035760"/>
    </source>
</evidence>
<dbReference type="PRINTS" id="PR00039">
    <property type="entry name" value="HTHLYSR"/>
</dbReference>
<comment type="similarity">
    <text evidence="1">Belongs to the LysR transcriptional regulatory family.</text>
</comment>
<dbReference type="SUPFAM" id="SSF46785">
    <property type="entry name" value="Winged helix' DNA-binding domain"/>
    <property type="match status" value="1"/>
</dbReference>
<feature type="domain" description="HTH lysR-type" evidence="5">
    <location>
        <begin position="1"/>
        <end position="58"/>
    </location>
</feature>
<dbReference type="InterPro" id="IPR005119">
    <property type="entry name" value="LysR_subst-bd"/>
</dbReference>
<keyword evidence="2" id="KW-0805">Transcription regulation</keyword>
<dbReference type="InterPro" id="IPR036390">
    <property type="entry name" value="WH_DNA-bd_sf"/>
</dbReference>
<dbReference type="Pfam" id="PF00126">
    <property type="entry name" value="HTH_1"/>
    <property type="match status" value="1"/>
</dbReference>
<evidence type="ECO:0000259" key="5">
    <source>
        <dbReference type="PROSITE" id="PS50931"/>
    </source>
</evidence>
<dbReference type="Pfam" id="PF03466">
    <property type="entry name" value="LysR_substrate"/>
    <property type="match status" value="1"/>
</dbReference>
<dbReference type="GO" id="GO:0003677">
    <property type="term" value="F:DNA binding"/>
    <property type="evidence" value="ECO:0007669"/>
    <property type="project" value="UniProtKB-KW"/>
</dbReference>
<dbReference type="PANTHER" id="PTHR30419">
    <property type="entry name" value="HTH-TYPE TRANSCRIPTIONAL REGULATOR YBHD"/>
    <property type="match status" value="1"/>
</dbReference>
<keyword evidence="3" id="KW-0238">DNA-binding</keyword>
<dbReference type="EMBL" id="CBTJ020000037">
    <property type="protein sequence ID" value="CDI02471.1"/>
    <property type="molecule type" value="Genomic_DNA"/>
</dbReference>
<dbReference type="CDD" id="cd05466">
    <property type="entry name" value="PBP2_LTTR_substrate"/>
    <property type="match status" value="1"/>
</dbReference>
<dbReference type="GO" id="GO:0003700">
    <property type="term" value="F:DNA-binding transcription factor activity"/>
    <property type="evidence" value="ECO:0007669"/>
    <property type="project" value="InterPro"/>
</dbReference>
<dbReference type="FunFam" id="1.10.10.10:FF:000001">
    <property type="entry name" value="LysR family transcriptional regulator"/>
    <property type="match status" value="1"/>
</dbReference>
<dbReference type="InterPro" id="IPR036388">
    <property type="entry name" value="WH-like_DNA-bd_sf"/>
</dbReference>
<proteinExistence type="inferred from homology"/>
<evidence type="ECO:0000256" key="1">
    <source>
        <dbReference type="ARBA" id="ARBA00009437"/>
    </source>
</evidence>
<reference evidence="6" key="1">
    <citation type="submission" date="2013-07" db="EMBL/GenBank/DDBJ databases">
        <authorList>
            <person name="McIlroy S."/>
        </authorList>
    </citation>
    <scope>NUCLEOTIDE SEQUENCE [LARGE SCALE GENOMIC DNA]</scope>
    <source>
        <strain evidence="6">Run_A_D11</strain>
    </source>
</reference>
<dbReference type="Gene3D" id="1.10.10.10">
    <property type="entry name" value="Winged helix-like DNA-binding domain superfamily/Winged helix DNA-binding domain"/>
    <property type="match status" value="1"/>
</dbReference>
<dbReference type="InterPro" id="IPR050950">
    <property type="entry name" value="HTH-type_LysR_regulators"/>
</dbReference>